<feature type="chain" id="PRO_5045742133" description="DUF3575 domain-containing protein" evidence="1">
    <location>
        <begin position="21"/>
        <end position="289"/>
    </location>
</feature>
<gene>
    <name evidence="2" type="ORF">NEE14_008945</name>
</gene>
<accession>A0ABZ2IGI4</accession>
<evidence type="ECO:0000313" key="3">
    <source>
        <dbReference type="Proteomes" id="UP001320603"/>
    </source>
</evidence>
<reference evidence="2 3" key="1">
    <citation type="submission" date="2024-02" db="EMBL/GenBank/DDBJ databases">
        <title>Whole genome sequencing of Parabacteroides sp. AD58.</title>
        <authorList>
            <person name="Chaplin A.V."/>
            <person name="Pikina A.P."/>
            <person name="Sokolova S.R."/>
            <person name="Korostin D.O."/>
            <person name="Efimov B.A."/>
        </authorList>
    </citation>
    <scope>NUCLEOTIDE SEQUENCE [LARGE SCALE GENOMIC DNA]</scope>
    <source>
        <strain evidence="2 3">AD58</strain>
    </source>
</reference>
<proteinExistence type="predicted"/>
<keyword evidence="3" id="KW-1185">Reference proteome</keyword>
<evidence type="ECO:0008006" key="4">
    <source>
        <dbReference type="Google" id="ProtNLM"/>
    </source>
</evidence>
<dbReference type="EMBL" id="CP146284">
    <property type="protein sequence ID" value="WWV65165.1"/>
    <property type="molecule type" value="Genomic_DNA"/>
</dbReference>
<dbReference type="RefSeq" id="WP_251968613.1">
    <property type="nucleotide sequence ID" value="NZ_CP146284.1"/>
</dbReference>
<organism evidence="2 3">
    <name type="scientific">Parabacteroides absconsus</name>
    <dbReference type="NCBI Taxonomy" id="2951805"/>
    <lineage>
        <taxon>Bacteria</taxon>
        <taxon>Pseudomonadati</taxon>
        <taxon>Bacteroidota</taxon>
        <taxon>Bacteroidia</taxon>
        <taxon>Bacteroidales</taxon>
        <taxon>Tannerellaceae</taxon>
        <taxon>Parabacteroides</taxon>
    </lineage>
</organism>
<dbReference type="SUPFAM" id="SSF56935">
    <property type="entry name" value="Porins"/>
    <property type="match status" value="1"/>
</dbReference>
<keyword evidence="1" id="KW-0732">Signal</keyword>
<evidence type="ECO:0000256" key="1">
    <source>
        <dbReference type="SAM" id="SignalP"/>
    </source>
</evidence>
<feature type="signal peptide" evidence="1">
    <location>
        <begin position="1"/>
        <end position="20"/>
    </location>
</feature>
<name>A0ABZ2IGI4_9BACT</name>
<dbReference type="Proteomes" id="UP001320603">
    <property type="component" value="Chromosome"/>
</dbReference>
<protein>
    <recommendedName>
        <fullName evidence="4">DUF3575 domain-containing protein</fullName>
    </recommendedName>
</protein>
<sequence>MKKCCLIIGLCMSYLGFTHAQSTLKFIVDKEGKLFAIPSETTYEIKVPEATYKSYTSVSEQNRRLQEKYAEAYREFTSFSRVEFIFADYSYLHDVDRPANMNVLSDAYRPFFNPYTPMLWQINPMALDYDEWQVKPIGPNTAFLVNGVQETWPALGGINIASMAVSHRAGSFTVTTGGFAGRYYTPYTPNPSYWGGVNISAKYEINDWMAMRAWGSYAFFGDNKADPFMVANPWMNRTNVGGSMEFKVSDDFGFGIGVNYQHNHFNNRMEPQFLFYPFGSAGSRVRFGF</sequence>
<evidence type="ECO:0000313" key="2">
    <source>
        <dbReference type="EMBL" id="WWV65165.1"/>
    </source>
</evidence>